<comment type="caution">
    <text evidence="1">The sequence shown here is derived from an EMBL/GenBank/DDBJ whole genome shotgun (WGS) entry which is preliminary data.</text>
</comment>
<dbReference type="SUPFAM" id="SSF52540">
    <property type="entry name" value="P-loop containing nucleoside triphosphate hydrolases"/>
    <property type="match status" value="1"/>
</dbReference>
<dbReference type="Gene3D" id="3.40.50.300">
    <property type="entry name" value="P-loop containing nucleotide triphosphate hydrolases"/>
    <property type="match status" value="1"/>
</dbReference>
<dbReference type="AlphaFoldDB" id="A0A139H7Z1"/>
<dbReference type="InterPro" id="IPR027417">
    <property type="entry name" value="P-loop_NTPase"/>
</dbReference>
<name>A0A139H7Z1_9PEZI</name>
<evidence type="ECO:0000313" key="1">
    <source>
        <dbReference type="EMBL" id="KXS98575.1"/>
    </source>
</evidence>
<sequence>MRYVVLVLPSRVISSPNIKHPSGLIRSYPLDTNMMSIRQGSPQEVVHELLPSLQRSPEDPRPVVVMTCGIAGSGKTSLAKELLRQNPSMQRLSIDEIVASRHGIWNIDYNPDKYSEHQDEADVIFRQSLRNFLAHGKSDVILDRSFYAKEDRDEFKQIVERNGGKWVLVYLKVPREVLWGRIQRRREMEIDANSALEISTELFEMYVKGFEHPGREGEIVVEYTV</sequence>
<proteinExistence type="predicted"/>
<accession>A0A139H7Z1</accession>
<protein>
    <recommendedName>
        <fullName evidence="3">Zeta toxin domain-containing protein</fullName>
    </recommendedName>
</protein>
<evidence type="ECO:0000313" key="2">
    <source>
        <dbReference type="Proteomes" id="UP000070133"/>
    </source>
</evidence>
<evidence type="ECO:0008006" key="3">
    <source>
        <dbReference type="Google" id="ProtNLM"/>
    </source>
</evidence>
<gene>
    <name evidence="1" type="ORF">AC578_4289</name>
</gene>
<dbReference type="Pfam" id="PF13671">
    <property type="entry name" value="AAA_33"/>
    <property type="match status" value="1"/>
</dbReference>
<dbReference type="EMBL" id="LFZN01000110">
    <property type="protein sequence ID" value="KXS98575.1"/>
    <property type="molecule type" value="Genomic_DNA"/>
</dbReference>
<keyword evidence="2" id="KW-1185">Reference proteome</keyword>
<dbReference type="Proteomes" id="UP000070133">
    <property type="component" value="Unassembled WGS sequence"/>
</dbReference>
<dbReference type="OrthoDB" id="3512845at2759"/>
<reference evidence="1 2" key="1">
    <citation type="submission" date="2015-07" db="EMBL/GenBank/DDBJ databases">
        <title>Comparative genomics of the Sigatoka disease complex on banana suggests a link between parallel evolutionary changes in Pseudocercospora fijiensis and Pseudocercospora eumusae and increased virulence on the banana host.</title>
        <authorList>
            <person name="Chang T.-C."/>
            <person name="Salvucci A."/>
            <person name="Crous P.W."/>
            <person name="Stergiopoulos I."/>
        </authorList>
    </citation>
    <scope>NUCLEOTIDE SEQUENCE [LARGE SCALE GENOMIC DNA]</scope>
    <source>
        <strain evidence="1 2">CBS 114824</strain>
    </source>
</reference>
<organism evidence="1 2">
    <name type="scientific">Pseudocercospora eumusae</name>
    <dbReference type="NCBI Taxonomy" id="321146"/>
    <lineage>
        <taxon>Eukaryota</taxon>
        <taxon>Fungi</taxon>
        <taxon>Dikarya</taxon>
        <taxon>Ascomycota</taxon>
        <taxon>Pezizomycotina</taxon>
        <taxon>Dothideomycetes</taxon>
        <taxon>Dothideomycetidae</taxon>
        <taxon>Mycosphaerellales</taxon>
        <taxon>Mycosphaerellaceae</taxon>
        <taxon>Pseudocercospora</taxon>
    </lineage>
</organism>